<dbReference type="InterPro" id="IPR021029">
    <property type="entry name" value="DNA_pol_III_tau_dom-5"/>
</dbReference>
<dbReference type="eggNOG" id="COG2812">
    <property type="taxonomic scope" value="Bacteria"/>
</dbReference>
<protein>
    <submittedName>
        <fullName evidence="2">DNA polymerase subunit III</fullName>
    </submittedName>
</protein>
<dbReference type="Gene3D" id="3.30.300.150">
    <property type="entry name" value="DNA polymerase III, tau subunit, domain V"/>
    <property type="match status" value="1"/>
</dbReference>
<evidence type="ECO:0000313" key="2">
    <source>
        <dbReference type="EMBL" id="AGX86981.1"/>
    </source>
</evidence>
<reference evidence="2" key="1">
    <citation type="journal article" date="2013" name="Genome Biol.">
        <title>Genomic analysis reveals key aspects of prokaryotic symbiosis in the phototrophic consortium "Chlorochromatium aggregatum".</title>
        <authorList>
            <person name="Liu Z."/>
            <person name="Muller J."/>
            <person name="Li T."/>
            <person name="Alvey R.M."/>
            <person name="Vogl K."/>
            <person name="Frigaard N.U."/>
            <person name="Rockwell N.C."/>
            <person name="Boyd E.S."/>
            <person name="Tomsho L.P."/>
            <person name="Schuster S.C."/>
            <person name="Henke P."/>
            <person name="Rohde M."/>
            <person name="Overmann J."/>
            <person name="Bryant D.A."/>
        </authorList>
    </citation>
    <scope>NUCLEOTIDE SEQUENCE [LARGE SCALE GENOMIC DNA]</scope>
    <source>
        <strain evidence="2">CR</strain>
    </source>
</reference>
<gene>
    <name evidence="2" type="ORF">Cenrod_0878</name>
</gene>
<dbReference type="Proteomes" id="UP000017184">
    <property type="component" value="Chromosome"/>
</dbReference>
<name>U5N648_9BURK</name>
<organism evidence="2 3">
    <name type="scientific">Candidatus Symbiobacter mobilis CR</name>
    <dbReference type="NCBI Taxonomy" id="946483"/>
    <lineage>
        <taxon>Bacteria</taxon>
        <taxon>Pseudomonadati</taxon>
        <taxon>Pseudomonadota</taxon>
        <taxon>Betaproteobacteria</taxon>
        <taxon>Burkholderiales</taxon>
        <taxon>Comamonadaceae</taxon>
    </lineage>
</organism>
<dbReference type="KEGG" id="cbx:Cenrod_0878"/>
<dbReference type="EMBL" id="CP004885">
    <property type="protein sequence ID" value="AGX86981.1"/>
    <property type="molecule type" value="Genomic_DNA"/>
</dbReference>
<dbReference type="AlphaFoldDB" id="U5N648"/>
<accession>U5N648</accession>
<dbReference type="InterPro" id="IPR038249">
    <property type="entry name" value="PolIII_tau_V_sf"/>
</dbReference>
<dbReference type="Pfam" id="PF12170">
    <property type="entry name" value="DNA_pol3_tau_5"/>
    <property type="match status" value="1"/>
</dbReference>
<dbReference type="STRING" id="946483.Cenrod_0878"/>
<evidence type="ECO:0000313" key="3">
    <source>
        <dbReference type="Proteomes" id="UP000017184"/>
    </source>
</evidence>
<dbReference type="HOGENOM" id="CLU_147840_0_0_4"/>
<proteinExistence type="predicted"/>
<keyword evidence="3" id="KW-1185">Reference proteome</keyword>
<sequence>MAQPPVAPRADHGDFWCPLAEQLLQDPAVTAMVRELALRSQLQDRQGDVWTLLVESTSLVRDANRDRLAAALERAGWKVRLTLEVGAVTDTLALRRAVEQGRQQERAAQIVAADPFVQALVREFGARIVPESIRMM</sequence>
<dbReference type="GO" id="GO:0003887">
    <property type="term" value="F:DNA-directed DNA polymerase activity"/>
    <property type="evidence" value="ECO:0007669"/>
    <property type="project" value="InterPro"/>
</dbReference>
<feature type="domain" description="DNA polymerase III tau subunit" evidence="1">
    <location>
        <begin position="7"/>
        <end position="133"/>
    </location>
</feature>
<evidence type="ECO:0000259" key="1">
    <source>
        <dbReference type="Pfam" id="PF12170"/>
    </source>
</evidence>